<dbReference type="GO" id="GO:0055085">
    <property type="term" value="P:transmembrane transport"/>
    <property type="evidence" value="ECO:0007669"/>
    <property type="project" value="InterPro"/>
</dbReference>
<keyword evidence="5 8" id="KW-0812">Transmembrane</keyword>
<organism evidence="10 11">
    <name type="scientific">Paraburkholderia sediminicola</name>
    <dbReference type="NCBI Taxonomy" id="458836"/>
    <lineage>
        <taxon>Bacteria</taxon>
        <taxon>Pseudomonadati</taxon>
        <taxon>Pseudomonadota</taxon>
        <taxon>Betaproteobacteria</taxon>
        <taxon>Burkholderiales</taxon>
        <taxon>Burkholderiaceae</taxon>
        <taxon>Paraburkholderia</taxon>
    </lineage>
</organism>
<dbReference type="Proteomes" id="UP000494255">
    <property type="component" value="Unassembled WGS sequence"/>
</dbReference>
<proteinExistence type="inferred from homology"/>
<feature type="domain" description="ABC transmembrane type-1" evidence="9">
    <location>
        <begin position="85"/>
        <end position="273"/>
    </location>
</feature>
<protein>
    <submittedName>
        <fullName evidence="10">Inner membrane ABC transporter permease protein YdcV</fullName>
    </submittedName>
</protein>
<dbReference type="Gene3D" id="1.10.3720.10">
    <property type="entry name" value="MetI-like"/>
    <property type="match status" value="1"/>
</dbReference>
<keyword evidence="2 8" id="KW-0813">Transport</keyword>
<feature type="transmembrane region" description="Helical" evidence="8">
    <location>
        <begin position="251"/>
        <end position="273"/>
    </location>
</feature>
<dbReference type="EMBL" id="CADIKC010000001">
    <property type="protein sequence ID" value="CAB3657451.1"/>
    <property type="molecule type" value="Genomic_DNA"/>
</dbReference>
<feature type="transmembrane region" description="Helical" evidence="8">
    <location>
        <begin position="34"/>
        <end position="54"/>
    </location>
</feature>
<keyword evidence="6 8" id="KW-1133">Transmembrane helix</keyword>
<gene>
    <name evidence="10" type="primary">ydcV_3</name>
    <name evidence="10" type="ORF">LMG24238_01488</name>
</gene>
<name>A0A6J5ACQ0_9BURK</name>
<dbReference type="PANTHER" id="PTHR43357:SF4">
    <property type="entry name" value="INNER MEMBRANE ABC TRANSPORTER PERMEASE PROTEIN YDCV"/>
    <property type="match status" value="1"/>
</dbReference>
<dbReference type="PROSITE" id="PS50928">
    <property type="entry name" value="ABC_TM1"/>
    <property type="match status" value="1"/>
</dbReference>
<dbReference type="CDD" id="cd06261">
    <property type="entry name" value="TM_PBP2"/>
    <property type="match status" value="1"/>
</dbReference>
<keyword evidence="3" id="KW-1003">Cell membrane</keyword>
<sequence length="287" mass="30885">MAERNLLAMKLAKPLFAPHTSLVERVWYFTLRALAVLTLLYLILPVLAIVPLSFSSSTFLVYPIPGWSLRWYQNLIASDEWRMAAKNSFIVAPSATVVATVLGTLAAIGLTKANFRGKALLMAILISPMIVPVVVVGVGMYLFFAPLGLANTYIGLILAHASLGVPFVVTTVAATLQGFNYNLVRASLSLGANPVKTFFRITLPVIAPGVISGALFAFATSFDEVVVTLFLAGADQTTLPRQMFTGIRENISPTIAALATILIVFSTCLLLALEWLRGRNAARAVKS</sequence>
<evidence type="ECO:0000256" key="6">
    <source>
        <dbReference type="ARBA" id="ARBA00022989"/>
    </source>
</evidence>
<evidence type="ECO:0000313" key="11">
    <source>
        <dbReference type="Proteomes" id="UP000494255"/>
    </source>
</evidence>
<keyword evidence="11" id="KW-1185">Reference proteome</keyword>
<comment type="subcellular location">
    <subcellularLocation>
        <location evidence="1">Cell inner membrane</location>
        <topology evidence="1">Multi-pass membrane protein</topology>
    </subcellularLocation>
    <subcellularLocation>
        <location evidence="8">Cell membrane</location>
        <topology evidence="8">Multi-pass membrane protein</topology>
    </subcellularLocation>
</comment>
<dbReference type="GO" id="GO:0005886">
    <property type="term" value="C:plasma membrane"/>
    <property type="evidence" value="ECO:0007669"/>
    <property type="project" value="UniProtKB-SubCell"/>
</dbReference>
<evidence type="ECO:0000256" key="4">
    <source>
        <dbReference type="ARBA" id="ARBA00022519"/>
    </source>
</evidence>
<evidence type="ECO:0000256" key="8">
    <source>
        <dbReference type="RuleBase" id="RU363032"/>
    </source>
</evidence>
<evidence type="ECO:0000256" key="3">
    <source>
        <dbReference type="ARBA" id="ARBA00022475"/>
    </source>
</evidence>
<accession>A0A6J5ACQ0</accession>
<keyword evidence="4" id="KW-0997">Cell inner membrane</keyword>
<evidence type="ECO:0000256" key="7">
    <source>
        <dbReference type="ARBA" id="ARBA00023136"/>
    </source>
</evidence>
<dbReference type="Pfam" id="PF00528">
    <property type="entry name" value="BPD_transp_1"/>
    <property type="match status" value="1"/>
</dbReference>
<evidence type="ECO:0000259" key="9">
    <source>
        <dbReference type="PROSITE" id="PS50928"/>
    </source>
</evidence>
<dbReference type="SUPFAM" id="SSF161098">
    <property type="entry name" value="MetI-like"/>
    <property type="match status" value="1"/>
</dbReference>
<evidence type="ECO:0000256" key="2">
    <source>
        <dbReference type="ARBA" id="ARBA00022448"/>
    </source>
</evidence>
<feature type="transmembrane region" description="Helical" evidence="8">
    <location>
        <begin position="89"/>
        <end position="108"/>
    </location>
</feature>
<dbReference type="InterPro" id="IPR035906">
    <property type="entry name" value="MetI-like_sf"/>
</dbReference>
<keyword evidence="7 8" id="KW-0472">Membrane</keyword>
<dbReference type="PANTHER" id="PTHR43357">
    <property type="entry name" value="INNER MEMBRANE ABC TRANSPORTER PERMEASE PROTEIN YDCV"/>
    <property type="match status" value="1"/>
</dbReference>
<dbReference type="AlphaFoldDB" id="A0A6J5ACQ0"/>
<evidence type="ECO:0000256" key="1">
    <source>
        <dbReference type="ARBA" id="ARBA00004429"/>
    </source>
</evidence>
<dbReference type="InterPro" id="IPR000515">
    <property type="entry name" value="MetI-like"/>
</dbReference>
<reference evidence="10 11" key="1">
    <citation type="submission" date="2020-04" db="EMBL/GenBank/DDBJ databases">
        <authorList>
            <person name="De Canck E."/>
        </authorList>
    </citation>
    <scope>NUCLEOTIDE SEQUENCE [LARGE SCALE GENOMIC DNA]</scope>
    <source>
        <strain evidence="10 11">LMG 24238</strain>
    </source>
</reference>
<feature type="transmembrane region" description="Helical" evidence="8">
    <location>
        <begin position="120"/>
        <end position="144"/>
    </location>
</feature>
<comment type="similarity">
    <text evidence="8">Belongs to the binding-protein-dependent transport system permease family.</text>
</comment>
<evidence type="ECO:0000256" key="5">
    <source>
        <dbReference type="ARBA" id="ARBA00022692"/>
    </source>
</evidence>
<feature type="transmembrane region" description="Helical" evidence="8">
    <location>
        <begin position="197"/>
        <end position="219"/>
    </location>
</feature>
<evidence type="ECO:0000313" key="10">
    <source>
        <dbReference type="EMBL" id="CAB3657451.1"/>
    </source>
</evidence>
<feature type="transmembrane region" description="Helical" evidence="8">
    <location>
        <begin position="150"/>
        <end position="176"/>
    </location>
</feature>